<evidence type="ECO:0000313" key="3">
    <source>
        <dbReference type="Proteomes" id="UP000001422"/>
    </source>
</evidence>
<dbReference type="Proteomes" id="UP000001422">
    <property type="component" value="Chromosome"/>
</dbReference>
<evidence type="ECO:0000256" key="1">
    <source>
        <dbReference type="SAM" id="MobiDB-lite"/>
    </source>
</evidence>
<feature type="region of interest" description="Disordered" evidence="1">
    <location>
        <begin position="1"/>
        <end position="22"/>
    </location>
</feature>
<keyword evidence="3" id="KW-1185">Reference proteome</keyword>
<dbReference type="STRING" id="84588.SYNW0330"/>
<dbReference type="RefSeq" id="WP_011127204.1">
    <property type="nucleotide sequence ID" value="NC_005070.1"/>
</dbReference>
<accession>Q7U9C8</accession>
<dbReference type="HOGENOM" id="CLU_171075_1_1_3"/>
<gene>
    <name evidence="2" type="primary">hli2</name>
    <name evidence="2" type="ordered locus">SYNW0330</name>
</gene>
<dbReference type="eggNOG" id="ENOG5032YPA">
    <property type="taxonomic scope" value="Bacteria"/>
</dbReference>
<dbReference type="AlphaFoldDB" id="Q7U9C8"/>
<feature type="compositionally biased region" description="Polar residues" evidence="1">
    <location>
        <begin position="13"/>
        <end position="22"/>
    </location>
</feature>
<organism evidence="2 3">
    <name type="scientific">Parasynechococcus marenigrum (strain WH8102)</name>
    <dbReference type="NCBI Taxonomy" id="84588"/>
    <lineage>
        <taxon>Bacteria</taxon>
        <taxon>Bacillati</taxon>
        <taxon>Cyanobacteriota</taxon>
        <taxon>Cyanophyceae</taxon>
        <taxon>Synechococcales</taxon>
        <taxon>Prochlorococcaceae</taxon>
        <taxon>Parasynechococcus</taxon>
        <taxon>Parasynechococcus marenigrum</taxon>
    </lineage>
</organism>
<sequence length="66" mass="6885">MTSPSEPPATASVPETSATTSDVPAFGWSGYAERVNGRFAMVGFTAILVIEAISGDTFLHWAGLLP</sequence>
<dbReference type="EMBL" id="BX569689">
    <property type="protein sequence ID" value="CAE06845.1"/>
    <property type="molecule type" value="Genomic_DNA"/>
</dbReference>
<evidence type="ECO:0000313" key="2">
    <source>
        <dbReference type="EMBL" id="CAE06845.1"/>
    </source>
</evidence>
<name>Q7U9C8_PARMW</name>
<protein>
    <submittedName>
        <fullName evidence="2">Possible high light inducible protein</fullName>
    </submittedName>
</protein>
<dbReference type="SUPFAM" id="SSF103511">
    <property type="entry name" value="Chlorophyll a-b binding protein"/>
    <property type="match status" value="1"/>
</dbReference>
<reference evidence="2 3" key="1">
    <citation type="journal article" date="2003" name="Nature">
        <title>The genome of a motile marine Synechococcus.</title>
        <authorList>
            <person name="Palenik B."/>
            <person name="Brahamsha B."/>
            <person name="Larimer F."/>
            <person name="Land M."/>
            <person name="Hauser L."/>
            <person name="Chain P."/>
            <person name="Lamerdin J."/>
            <person name="Regala W."/>
            <person name="Allen E.A."/>
            <person name="McCarren J."/>
            <person name="Paulsen I."/>
            <person name="Dufresne A."/>
            <person name="Partensky F."/>
            <person name="Webb E."/>
            <person name="Waterbury J."/>
        </authorList>
    </citation>
    <scope>NUCLEOTIDE SEQUENCE [LARGE SCALE GENOMIC DNA]</scope>
    <source>
        <strain evidence="2 3">WH8102</strain>
    </source>
</reference>
<dbReference type="KEGG" id="syw:SYNW0330"/>
<proteinExistence type="predicted"/>